<feature type="region of interest" description="Disordered" evidence="3">
    <location>
        <begin position="236"/>
        <end position="299"/>
    </location>
</feature>
<feature type="compositionally biased region" description="Low complexity" evidence="3">
    <location>
        <begin position="237"/>
        <end position="263"/>
    </location>
</feature>
<sequence length="299" mass="32222">MARASRRNPRPGAAFTFIEAICRPLLVVLVKRDWRGMQNVPREGGVIVVANHYSFFDPISLGHFLVKAKRTPRFLAKAGVFKAPMLGRLFRSAGQIPVYRESRDAALAFKDALAAVERGETIIVYPEGTMTKDPGLWPMAGKTGAARIAMRTGAPVLPIAQWGAQEVFASYSKKPDFLPRKTLKVTAGEPIDLRARYGPEMTSEALRAATEHLMDVITGMLAEIRGEQPPAVRFDPEAAAPQQAPVPAQPEPVQAEQAHAEPAQPEPVQPEPVQAESAHAEPAPPGPAQPAATEPGAQA</sequence>
<reference evidence="5" key="1">
    <citation type="submission" date="2021-04" db="EMBL/GenBank/DDBJ databases">
        <title>Genome based classification of Actinospica acidithermotolerans sp. nov., an actinobacterium isolated from an Indonesian hot spring.</title>
        <authorList>
            <person name="Kusuma A.B."/>
            <person name="Putra K.E."/>
            <person name="Nafisah S."/>
            <person name="Loh J."/>
            <person name="Nouioui I."/>
            <person name="Goodfellow M."/>
        </authorList>
    </citation>
    <scope>NUCLEOTIDE SEQUENCE</scope>
    <source>
        <strain evidence="5">DSM 45618</strain>
    </source>
</reference>
<dbReference type="GO" id="GO:0006654">
    <property type="term" value="P:phosphatidic acid biosynthetic process"/>
    <property type="evidence" value="ECO:0007669"/>
    <property type="project" value="TreeGrafter"/>
</dbReference>
<feature type="domain" description="Phospholipid/glycerol acyltransferase" evidence="4">
    <location>
        <begin position="46"/>
        <end position="164"/>
    </location>
</feature>
<evidence type="ECO:0000259" key="4">
    <source>
        <dbReference type="SMART" id="SM00563"/>
    </source>
</evidence>
<dbReference type="PANTHER" id="PTHR10434:SF55">
    <property type="entry name" value="POSSIBLE ACYLTRANSFERASE"/>
    <property type="match status" value="1"/>
</dbReference>
<dbReference type="CDD" id="cd07989">
    <property type="entry name" value="LPLAT_AGPAT-like"/>
    <property type="match status" value="1"/>
</dbReference>
<dbReference type="InterPro" id="IPR002123">
    <property type="entry name" value="Plipid/glycerol_acylTrfase"/>
</dbReference>
<dbReference type="PANTHER" id="PTHR10434">
    <property type="entry name" value="1-ACYL-SN-GLYCEROL-3-PHOSPHATE ACYLTRANSFERASE"/>
    <property type="match status" value="1"/>
</dbReference>
<evidence type="ECO:0000256" key="1">
    <source>
        <dbReference type="ARBA" id="ARBA00022679"/>
    </source>
</evidence>
<keyword evidence="6" id="KW-1185">Reference proteome</keyword>
<gene>
    <name evidence="5" type="ORF">KGA66_19460</name>
</gene>
<dbReference type="Pfam" id="PF01553">
    <property type="entry name" value="Acyltransferase"/>
    <property type="match status" value="1"/>
</dbReference>
<evidence type="ECO:0000313" key="6">
    <source>
        <dbReference type="Proteomes" id="UP000677913"/>
    </source>
</evidence>
<dbReference type="SUPFAM" id="SSF69593">
    <property type="entry name" value="Glycerol-3-phosphate (1)-acyltransferase"/>
    <property type="match status" value="1"/>
</dbReference>
<dbReference type="GO" id="GO:0003841">
    <property type="term" value="F:1-acylglycerol-3-phosphate O-acyltransferase activity"/>
    <property type="evidence" value="ECO:0007669"/>
    <property type="project" value="TreeGrafter"/>
</dbReference>
<dbReference type="RefSeq" id="WP_211469595.1">
    <property type="nucleotide sequence ID" value="NZ_JAGSXH010000075.1"/>
</dbReference>
<keyword evidence="1" id="KW-0808">Transferase</keyword>
<evidence type="ECO:0000256" key="2">
    <source>
        <dbReference type="ARBA" id="ARBA00023315"/>
    </source>
</evidence>
<feature type="compositionally biased region" description="Low complexity" evidence="3">
    <location>
        <begin position="271"/>
        <end position="281"/>
    </location>
</feature>
<protein>
    <submittedName>
        <fullName evidence="5">1-acyl-sn-glycerol-3-phosphate acyltransferase</fullName>
    </submittedName>
</protein>
<comment type="caution">
    <text evidence="5">The sequence shown here is derived from an EMBL/GenBank/DDBJ whole genome shotgun (WGS) entry which is preliminary data.</text>
</comment>
<organism evidence="5 6">
    <name type="scientific">Actinocrinis puniceicyclus</name>
    <dbReference type="NCBI Taxonomy" id="977794"/>
    <lineage>
        <taxon>Bacteria</taxon>
        <taxon>Bacillati</taxon>
        <taxon>Actinomycetota</taxon>
        <taxon>Actinomycetes</taxon>
        <taxon>Catenulisporales</taxon>
        <taxon>Actinospicaceae</taxon>
        <taxon>Actinocrinis</taxon>
    </lineage>
</organism>
<dbReference type="SMART" id="SM00563">
    <property type="entry name" value="PlsC"/>
    <property type="match status" value="1"/>
</dbReference>
<proteinExistence type="predicted"/>
<keyword evidence="2 5" id="KW-0012">Acyltransferase</keyword>
<dbReference type="GO" id="GO:0005886">
    <property type="term" value="C:plasma membrane"/>
    <property type="evidence" value="ECO:0007669"/>
    <property type="project" value="TreeGrafter"/>
</dbReference>
<feature type="compositionally biased region" description="Low complexity" evidence="3">
    <location>
        <begin position="289"/>
        <end position="299"/>
    </location>
</feature>
<accession>A0A8J7WMT3</accession>
<dbReference type="EMBL" id="JAGSXH010000075">
    <property type="protein sequence ID" value="MBS2965236.1"/>
    <property type="molecule type" value="Genomic_DNA"/>
</dbReference>
<name>A0A8J7WMT3_9ACTN</name>
<dbReference type="AlphaFoldDB" id="A0A8J7WMT3"/>
<evidence type="ECO:0000256" key="3">
    <source>
        <dbReference type="SAM" id="MobiDB-lite"/>
    </source>
</evidence>
<dbReference type="Proteomes" id="UP000677913">
    <property type="component" value="Unassembled WGS sequence"/>
</dbReference>
<evidence type="ECO:0000313" key="5">
    <source>
        <dbReference type="EMBL" id="MBS2965236.1"/>
    </source>
</evidence>